<evidence type="ECO:0000313" key="1">
    <source>
        <dbReference type="EMBL" id="CAD7001711.1"/>
    </source>
</evidence>
<gene>
    <name evidence="1" type="ORF">CCAP1982_LOCUS10201</name>
</gene>
<keyword evidence="2" id="KW-1185">Reference proteome</keyword>
<proteinExistence type="predicted"/>
<dbReference type="AlphaFoldDB" id="A0A811USM2"/>
<evidence type="ECO:0000313" key="2">
    <source>
        <dbReference type="Proteomes" id="UP000606786"/>
    </source>
</evidence>
<organism evidence="1 2">
    <name type="scientific">Ceratitis capitata</name>
    <name type="common">Mediterranean fruit fly</name>
    <name type="synonym">Tephritis capitata</name>
    <dbReference type="NCBI Taxonomy" id="7213"/>
    <lineage>
        <taxon>Eukaryota</taxon>
        <taxon>Metazoa</taxon>
        <taxon>Ecdysozoa</taxon>
        <taxon>Arthropoda</taxon>
        <taxon>Hexapoda</taxon>
        <taxon>Insecta</taxon>
        <taxon>Pterygota</taxon>
        <taxon>Neoptera</taxon>
        <taxon>Endopterygota</taxon>
        <taxon>Diptera</taxon>
        <taxon>Brachycera</taxon>
        <taxon>Muscomorpha</taxon>
        <taxon>Tephritoidea</taxon>
        <taxon>Tephritidae</taxon>
        <taxon>Ceratitis</taxon>
        <taxon>Ceratitis</taxon>
    </lineage>
</organism>
<dbReference type="EMBL" id="CAJHJT010000023">
    <property type="protein sequence ID" value="CAD7001711.1"/>
    <property type="molecule type" value="Genomic_DNA"/>
</dbReference>
<accession>A0A811USM2</accession>
<name>A0A811USM2_CERCA</name>
<comment type="caution">
    <text evidence="1">The sequence shown here is derived from an EMBL/GenBank/DDBJ whole genome shotgun (WGS) entry which is preliminary data.</text>
</comment>
<reference evidence="1" key="1">
    <citation type="submission" date="2020-11" db="EMBL/GenBank/DDBJ databases">
        <authorList>
            <person name="Whitehead M."/>
        </authorList>
    </citation>
    <scope>NUCLEOTIDE SEQUENCE</scope>
    <source>
        <strain evidence="1">EGII</strain>
    </source>
</reference>
<sequence>MPDESEKRGDTGAAQLKLQYDSISSVPAISAAPQTRQVLEEQMIKLSRENELILTRAKIRKNLSDAYDRNTLFYNITCWKIFKHYPVCNGRI</sequence>
<protein>
    <submittedName>
        <fullName evidence="1">(Mediterranean fruit fly) hypothetical protein</fullName>
    </submittedName>
</protein>
<dbReference type="Proteomes" id="UP000606786">
    <property type="component" value="Unassembled WGS sequence"/>
</dbReference>